<feature type="compositionally biased region" description="Low complexity" evidence="5">
    <location>
        <begin position="266"/>
        <end position="296"/>
    </location>
</feature>
<evidence type="ECO:0000256" key="4">
    <source>
        <dbReference type="PROSITE-ProRule" id="PRU00023"/>
    </source>
</evidence>
<comment type="similarity">
    <text evidence="3">Belongs to the SOWAH family.</text>
</comment>
<dbReference type="OrthoDB" id="60433at2759"/>
<sequence>MLSPPNAPDTHPQTALHWAAKHGNQDVVKLIAGTYKADVNARTGYTPLHISMQFGRADVFELLVNVYKANRDLTDWSGNKPLDYSKQSTSVSPSTFNKIKAKKKTAAEKDSGFLRIGSLNVRVKKTTEAFSNFLGVGNGHTLSQAGAANRHHQRSHQHHLLDHRHHHAGGTTQNPMMKTKHYGTERFNSKTSSSSSSSSSKKHNNVSSRASVPVNMNSLSSRFEKLHKSWGSADNIQLQDQDQQDDKAIMPPPKNMDTLVKKRQKSMTTPTTMRSSVTSSVVTDSPRDSISSSNSSTNLFAGYSSMPTTPNQKRAPIGRVPSAALMDSDSDSACGFDSNWAMNGRTSASSGNLEGPQY</sequence>
<comment type="caution">
    <text evidence="6">The sequence shown here is derived from an EMBL/GenBank/DDBJ whole genome shotgun (WGS) entry which is preliminary data.</text>
</comment>
<dbReference type="InterPro" id="IPR036770">
    <property type="entry name" value="Ankyrin_rpt-contain_sf"/>
</dbReference>
<evidence type="ECO:0000256" key="1">
    <source>
        <dbReference type="ARBA" id="ARBA00022737"/>
    </source>
</evidence>
<evidence type="ECO:0000256" key="5">
    <source>
        <dbReference type="SAM" id="MobiDB-lite"/>
    </source>
</evidence>
<dbReference type="InterPro" id="IPR002110">
    <property type="entry name" value="Ankyrin_rpt"/>
</dbReference>
<feature type="compositionally biased region" description="Low complexity" evidence="5">
    <location>
        <begin position="189"/>
        <end position="199"/>
    </location>
</feature>
<feature type="compositionally biased region" description="Polar residues" evidence="5">
    <location>
        <begin position="340"/>
        <end position="352"/>
    </location>
</feature>
<evidence type="ECO:0000313" key="6">
    <source>
        <dbReference type="EMBL" id="CAD7002278.1"/>
    </source>
</evidence>
<evidence type="ECO:0000313" key="7">
    <source>
        <dbReference type="Proteomes" id="UP000606786"/>
    </source>
</evidence>
<dbReference type="AlphaFoldDB" id="A0A811UVE3"/>
<dbReference type="SUPFAM" id="SSF48403">
    <property type="entry name" value="Ankyrin repeat"/>
    <property type="match status" value="1"/>
</dbReference>
<dbReference type="Proteomes" id="UP000606786">
    <property type="component" value="Unassembled WGS sequence"/>
</dbReference>
<gene>
    <name evidence="6" type="ORF">CCAP1982_LOCUS10773</name>
</gene>
<dbReference type="SMART" id="SM00248">
    <property type="entry name" value="ANK"/>
    <property type="match status" value="2"/>
</dbReference>
<feature type="region of interest" description="Disordered" evidence="5">
    <location>
        <begin position="234"/>
        <end position="358"/>
    </location>
</feature>
<dbReference type="PROSITE" id="PS50297">
    <property type="entry name" value="ANK_REP_REGION"/>
    <property type="match status" value="1"/>
</dbReference>
<proteinExistence type="inferred from homology"/>
<dbReference type="Gene3D" id="1.25.40.20">
    <property type="entry name" value="Ankyrin repeat-containing domain"/>
    <property type="match status" value="1"/>
</dbReference>
<keyword evidence="2 4" id="KW-0040">ANK repeat</keyword>
<dbReference type="EMBL" id="CAJHJT010000034">
    <property type="protein sequence ID" value="CAD7002278.1"/>
    <property type="molecule type" value="Genomic_DNA"/>
</dbReference>
<organism evidence="6 7">
    <name type="scientific">Ceratitis capitata</name>
    <name type="common">Mediterranean fruit fly</name>
    <name type="synonym">Tephritis capitata</name>
    <dbReference type="NCBI Taxonomy" id="7213"/>
    <lineage>
        <taxon>Eukaryota</taxon>
        <taxon>Metazoa</taxon>
        <taxon>Ecdysozoa</taxon>
        <taxon>Arthropoda</taxon>
        <taxon>Hexapoda</taxon>
        <taxon>Insecta</taxon>
        <taxon>Pterygota</taxon>
        <taxon>Neoptera</taxon>
        <taxon>Endopterygota</taxon>
        <taxon>Diptera</taxon>
        <taxon>Brachycera</taxon>
        <taxon>Muscomorpha</taxon>
        <taxon>Tephritoidea</taxon>
        <taxon>Tephritidae</taxon>
        <taxon>Ceratitis</taxon>
        <taxon>Ceratitis</taxon>
    </lineage>
</organism>
<keyword evidence="7" id="KW-1185">Reference proteome</keyword>
<keyword evidence="1" id="KW-0677">Repeat</keyword>
<feature type="region of interest" description="Disordered" evidence="5">
    <location>
        <begin position="142"/>
        <end position="213"/>
    </location>
</feature>
<protein>
    <submittedName>
        <fullName evidence="6">(Mediterranean fruit fly) hypothetical protein</fullName>
    </submittedName>
</protein>
<dbReference type="PANTHER" id="PTHR14491:SF7">
    <property type="entry name" value="SOSONDOWAH, ISOFORM G"/>
    <property type="match status" value="1"/>
</dbReference>
<feature type="repeat" description="ANK" evidence="4">
    <location>
        <begin position="43"/>
        <end position="65"/>
    </location>
</feature>
<accession>A0A811UVE3</accession>
<name>A0A811UVE3_CERCA</name>
<reference evidence="6" key="1">
    <citation type="submission" date="2020-11" db="EMBL/GenBank/DDBJ databases">
        <authorList>
            <person name="Whitehead M."/>
        </authorList>
    </citation>
    <scope>NUCLEOTIDE SEQUENCE</scope>
    <source>
        <strain evidence="6">EGII</strain>
    </source>
</reference>
<feature type="compositionally biased region" description="Basic residues" evidence="5">
    <location>
        <begin position="149"/>
        <end position="168"/>
    </location>
</feature>
<evidence type="ECO:0000256" key="3">
    <source>
        <dbReference type="ARBA" id="ARBA00038122"/>
    </source>
</evidence>
<dbReference type="PROSITE" id="PS50088">
    <property type="entry name" value="ANK_REPEAT"/>
    <property type="match status" value="1"/>
</dbReference>
<dbReference type="Pfam" id="PF12796">
    <property type="entry name" value="Ank_2"/>
    <property type="match status" value="1"/>
</dbReference>
<evidence type="ECO:0000256" key="2">
    <source>
        <dbReference type="ARBA" id="ARBA00023043"/>
    </source>
</evidence>
<dbReference type="PANTHER" id="PTHR14491">
    <property type="entry name" value="SOSONDOWAH, ISOFORM G"/>
    <property type="match status" value="1"/>
</dbReference>